<sequence>MGLCVRACERERLKYLVFTSINIDTS</sequence>
<reference evidence="1" key="1">
    <citation type="submission" date="2013-02" db="EMBL/GenBank/DDBJ databases">
        <title>Immune-Related transcriptome of Coptotermes formosanus Shiraki workers: the defense mechanism.</title>
        <authorList>
            <person name="Hussain A."/>
            <person name="Li Y.F."/>
            <person name="Wen S.Y."/>
        </authorList>
    </citation>
    <scope>NUCLEOTIDE SEQUENCE</scope>
</reference>
<organism evidence="1">
    <name type="scientific">Coptotermes formosanus</name>
    <name type="common">Formosan subterranean termite</name>
    <dbReference type="NCBI Taxonomy" id="36987"/>
    <lineage>
        <taxon>Eukaryota</taxon>
        <taxon>Metazoa</taxon>
        <taxon>Ecdysozoa</taxon>
        <taxon>Arthropoda</taxon>
        <taxon>Hexapoda</taxon>
        <taxon>Insecta</taxon>
        <taxon>Pterygota</taxon>
        <taxon>Neoptera</taxon>
        <taxon>Polyneoptera</taxon>
        <taxon>Dictyoptera</taxon>
        <taxon>Blattodea</taxon>
        <taxon>Blattoidea</taxon>
        <taxon>Termitoidae</taxon>
        <taxon>Rhinotermitidae</taxon>
        <taxon>Coptotermes</taxon>
    </lineage>
</organism>
<dbReference type="EMBL" id="KC632401">
    <property type="protein sequence ID" value="AGM32215.1"/>
    <property type="molecule type" value="mRNA"/>
</dbReference>
<protein>
    <submittedName>
        <fullName evidence="1">Uncharacterized protein</fullName>
    </submittedName>
</protein>
<name>R4UM86_COPFO</name>
<evidence type="ECO:0000313" key="1">
    <source>
        <dbReference type="EMBL" id="AGM32215.1"/>
    </source>
</evidence>
<proteinExistence type="evidence at transcript level"/>
<accession>R4UM86</accession>
<dbReference type="AlphaFoldDB" id="R4UM86"/>